<evidence type="ECO:0000313" key="2">
    <source>
        <dbReference type="EMBL" id="PKR83992.1"/>
    </source>
</evidence>
<protein>
    <submittedName>
        <fullName evidence="2">Uncharacterized protein</fullName>
    </submittedName>
</protein>
<evidence type="ECO:0000313" key="3">
    <source>
        <dbReference type="Proteomes" id="UP000233440"/>
    </source>
</evidence>
<evidence type="ECO:0000256" key="1">
    <source>
        <dbReference type="SAM" id="SignalP"/>
    </source>
</evidence>
<organism evidence="2 3">
    <name type="scientific">Heyndrickxia camelliae</name>
    <dbReference type="NCBI Taxonomy" id="1707093"/>
    <lineage>
        <taxon>Bacteria</taxon>
        <taxon>Bacillati</taxon>
        <taxon>Bacillota</taxon>
        <taxon>Bacilli</taxon>
        <taxon>Bacillales</taxon>
        <taxon>Bacillaceae</taxon>
        <taxon>Heyndrickxia</taxon>
    </lineage>
</organism>
<accession>A0A2N3LH86</accession>
<keyword evidence="1" id="KW-0732">Signal</keyword>
<dbReference type="RefSeq" id="WP_101355195.1">
    <property type="nucleotide sequence ID" value="NZ_PIQO01000013.1"/>
</dbReference>
<name>A0A2N3LH86_9BACI</name>
<dbReference type="AlphaFoldDB" id="A0A2N3LH86"/>
<sequence length="67" mass="7276">MKKIIFSIASTLLLLGAIVLSSTKSVDTAAAEKEPRLFNTTSVKVAAAEKEPRLFSTYSVSFFSFES</sequence>
<proteinExistence type="predicted"/>
<feature type="chain" id="PRO_5038510690" evidence="1">
    <location>
        <begin position="22"/>
        <end position="67"/>
    </location>
</feature>
<comment type="caution">
    <text evidence="2">The sequence shown here is derived from an EMBL/GenBank/DDBJ whole genome shotgun (WGS) entry which is preliminary data.</text>
</comment>
<keyword evidence="3" id="KW-1185">Reference proteome</keyword>
<dbReference type="EMBL" id="PIQO01000013">
    <property type="protein sequence ID" value="PKR83992.1"/>
    <property type="molecule type" value="Genomic_DNA"/>
</dbReference>
<gene>
    <name evidence="2" type="ORF">CWO92_15845</name>
</gene>
<feature type="signal peptide" evidence="1">
    <location>
        <begin position="1"/>
        <end position="21"/>
    </location>
</feature>
<dbReference type="Proteomes" id="UP000233440">
    <property type="component" value="Unassembled WGS sequence"/>
</dbReference>
<reference evidence="2 3" key="1">
    <citation type="submission" date="2017-11" db="EMBL/GenBank/DDBJ databases">
        <title>Bacillus camelliae sp. nov., isolated from pu'er tea.</title>
        <authorList>
            <person name="Niu L."/>
        </authorList>
    </citation>
    <scope>NUCLEOTIDE SEQUENCE [LARGE SCALE GENOMIC DNA]</scope>
    <source>
        <strain evidence="2 3">7578-1</strain>
    </source>
</reference>